<evidence type="ECO:0000313" key="2">
    <source>
        <dbReference type="EMBL" id="GIF77767.1"/>
    </source>
</evidence>
<dbReference type="Proteomes" id="UP000604117">
    <property type="component" value="Unassembled WGS sequence"/>
</dbReference>
<feature type="compositionally biased region" description="Low complexity" evidence="1">
    <location>
        <begin position="30"/>
        <end position="44"/>
    </location>
</feature>
<feature type="compositionally biased region" description="Pro residues" evidence="1">
    <location>
        <begin position="210"/>
        <end position="224"/>
    </location>
</feature>
<sequence length="286" mass="29751">MTDIATPRSPSGGQESTTQKAKDEARDVGKTAAAAGGDVAQTAKEQGKEVARETARQARDLYGEARGHLRDQAGSQQRRAAGGIRALGDELRGMAENSNGSGPAGELARQASGRISDIADWLEAREPGELVTEVKEFARRHPGTFLAGAAVLGVLAGRMTRGLVADAHDDDSRARTTDDPTAAYPTGAPPAAYPPETYATGTPPVTYPTGTPPVTYPTGTPPVTYPTDGPATAYPAAADPMVGTATYPTVRDSDPDSTVYAGSTADPAVVPEQPVERGPWDERTRP</sequence>
<gene>
    <name evidence="2" type="ORF">Asi02nite_72850</name>
</gene>
<keyword evidence="3" id="KW-1185">Reference proteome</keyword>
<dbReference type="EMBL" id="BONE01000102">
    <property type="protein sequence ID" value="GIF77767.1"/>
    <property type="molecule type" value="Genomic_DNA"/>
</dbReference>
<dbReference type="RefSeq" id="WP_203718621.1">
    <property type="nucleotide sequence ID" value="NZ_BONE01000102.1"/>
</dbReference>
<evidence type="ECO:0000313" key="3">
    <source>
        <dbReference type="Proteomes" id="UP000604117"/>
    </source>
</evidence>
<comment type="caution">
    <text evidence="2">The sequence shown here is derived from an EMBL/GenBank/DDBJ whole genome shotgun (WGS) entry which is preliminary data.</text>
</comment>
<feature type="compositionally biased region" description="Polar residues" evidence="1">
    <location>
        <begin position="8"/>
        <end position="19"/>
    </location>
</feature>
<proteinExistence type="predicted"/>
<reference evidence="2 3" key="1">
    <citation type="submission" date="2021-01" db="EMBL/GenBank/DDBJ databases">
        <title>Whole genome shotgun sequence of Asanoa siamensis NBRC 107932.</title>
        <authorList>
            <person name="Komaki H."/>
            <person name="Tamura T."/>
        </authorList>
    </citation>
    <scope>NUCLEOTIDE SEQUENCE [LARGE SCALE GENOMIC DNA]</scope>
    <source>
        <strain evidence="2 3">NBRC 107932</strain>
    </source>
</reference>
<name>A0ABQ4D3R6_9ACTN</name>
<feature type="compositionally biased region" description="Basic and acidic residues" evidence="1">
    <location>
        <begin position="45"/>
        <end position="60"/>
    </location>
</feature>
<feature type="region of interest" description="Disordered" evidence="1">
    <location>
        <begin position="166"/>
        <end position="286"/>
    </location>
</feature>
<feature type="compositionally biased region" description="Basic and acidic residues" evidence="1">
    <location>
        <begin position="274"/>
        <end position="286"/>
    </location>
</feature>
<feature type="compositionally biased region" description="Basic and acidic residues" evidence="1">
    <location>
        <begin position="20"/>
        <end position="29"/>
    </location>
</feature>
<protein>
    <submittedName>
        <fullName evidence="2">Uncharacterized protein</fullName>
    </submittedName>
</protein>
<accession>A0ABQ4D3R6</accession>
<evidence type="ECO:0000256" key="1">
    <source>
        <dbReference type="SAM" id="MobiDB-lite"/>
    </source>
</evidence>
<organism evidence="2 3">
    <name type="scientific">Asanoa siamensis</name>
    <dbReference type="NCBI Taxonomy" id="926357"/>
    <lineage>
        <taxon>Bacteria</taxon>
        <taxon>Bacillati</taxon>
        <taxon>Actinomycetota</taxon>
        <taxon>Actinomycetes</taxon>
        <taxon>Micromonosporales</taxon>
        <taxon>Micromonosporaceae</taxon>
        <taxon>Asanoa</taxon>
    </lineage>
</organism>
<feature type="compositionally biased region" description="Basic and acidic residues" evidence="1">
    <location>
        <begin position="166"/>
        <end position="178"/>
    </location>
</feature>
<feature type="region of interest" description="Disordered" evidence="1">
    <location>
        <begin position="1"/>
        <end position="60"/>
    </location>
</feature>
<feature type="compositionally biased region" description="Low complexity" evidence="1">
    <location>
        <begin position="194"/>
        <end position="209"/>
    </location>
</feature>